<accession>A0A099YTU3</accession>
<dbReference type="EMBL" id="KL885235">
    <property type="protein sequence ID" value="KGL72812.1"/>
    <property type="molecule type" value="Genomic_DNA"/>
</dbReference>
<sequence>HCNFEFDLCDWKQDENDDFDWNLRTSSVPRLSPGPAADHTLQEPSGHYIFIKSSFPQLPGQKARISSPVLSRRSKNCKVCGSMIFFYYYMYGAHVGSLIVYQRTTAEHEKILLLLTGNQGNFWQRKALTLDGDEDFQVIFEGIAGKGSGGAIALDDLTLSREC</sequence>
<dbReference type="GO" id="GO:0016020">
    <property type="term" value="C:membrane"/>
    <property type="evidence" value="ECO:0007669"/>
    <property type="project" value="InterPro"/>
</dbReference>
<dbReference type="InterPro" id="IPR051560">
    <property type="entry name" value="MAM_domain-containing"/>
</dbReference>
<keyword evidence="2" id="KW-0675">Receptor</keyword>
<gene>
    <name evidence="2" type="ORF">N309_03473</name>
</gene>
<dbReference type="SMART" id="SM00137">
    <property type="entry name" value="MAM"/>
    <property type="match status" value="1"/>
</dbReference>
<proteinExistence type="predicted"/>
<feature type="non-terminal residue" evidence="2">
    <location>
        <position position="163"/>
    </location>
</feature>
<dbReference type="Pfam" id="PF00629">
    <property type="entry name" value="MAM"/>
    <property type="match status" value="1"/>
</dbReference>
<dbReference type="PANTHER" id="PTHR23282:SF101">
    <property type="entry name" value="MAM DOMAIN-CONTAINING PROTEIN"/>
    <property type="match status" value="1"/>
</dbReference>
<dbReference type="InterPro" id="IPR000998">
    <property type="entry name" value="MAM_dom"/>
</dbReference>
<dbReference type="CDD" id="cd06263">
    <property type="entry name" value="MAM"/>
    <property type="match status" value="1"/>
</dbReference>
<dbReference type="PANTHER" id="PTHR23282">
    <property type="entry name" value="APICAL ENDOSOMAL GLYCOPROTEIN PRECURSOR"/>
    <property type="match status" value="1"/>
</dbReference>
<dbReference type="Proteomes" id="UP000053641">
    <property type="component" value="Unassembled WGS sequence"/>
</dbReference>
<feature type="domain" description="MAM" evidence="1">
    <location>
        <begin position="1"/>
        <end position="163"/>
    </location>
</feature>
<protein>
    <submittedName>
        <fullName evidence="2">MAM and LDL-receptor class A domain-containing protein C10orf112</fullName>
    </submittedName>
</protein>
<keyword evidence="3" id="KW-1185">Reference proteome</keyword>
<reference evidence="2 3" key="1">
    <citation type="submission" date="2014-06" db="EMBL/GenBank/DDBJ databases">
        <title>Genome evolution of avian class.</title>
        <authorList>
            <person name="Zhang G."/>
            <person name="Li C."/>
        </authorList>
    </citation>
    <scope>NUCLEOTIDE SEQUENCE [LARGE SCALE GENOMIC DNA]</scope>
    <source>
        <strain evidence="2">BGI_N309</strain>
    </source>
</reference>
<dbReference type="SUPFAM" id="SSF49899">
    <property type="entry name" value="Concanavalin A-like lectins/glucanases"/>
    <property type="match status" value="1"/>
</dbReference>
<feature type="non-terminal residue" evidence="2">
    <location>
        <position position="1"/>
    </location>
</feature>
<dbReference type="STRING" id="94827.A0A099YTU3"/>
<name>A0A099YTU3_TINGU</name>
<dbReference type="AlphaFoldDB" id="A0A099YTU3"/>
<dbReference type="PRINTS" id="PR00020">
    <property type="entry name" value="MAMDOMAIN"/>
</dbReference>
<dbReference type="PROSITE" id="PS50060">
    <property type="entry name" value="MAM_2"/>
    <property type="match status" value="1"/>
</dbReference>
<organism evidence="2 3">
    <name type="scientific">Tinamus guttatus</name>
    <name type="common">White-throated tinamou</name>
    <dbReference type="NCBI Taxonomy" id="94827"/>
    <lineage>
        <taxon>Eukaryota</taxon>
        <taxon>Metazoa</taxon>
        <taxon>Chordata</taxon>
        <taxon>Craniata</taxon>
        <taxon>Vertebrata</taxon>
        <taxon>Euteleostomi</taxon>
        <taxon>Archelosauria</taxon>
        <taxon>Archosauria</taxon>
        <taxon>Dinosauria</taxon>
        <taxon>Saurischia</taxon>
        <taxon>Theropoda</taxon>
        <taxon>Coelurosauria</taxon>
        <taxon>Aves</taxon>
        <taxon>Palaeognathae</taxon>
        <taxon>Tinamiformes</taxon>
        <taxon>Tinamidae</taxon>
        <taxon>Tinamus</taxon>
    </lineage>
</organism>
<dbReference type="Gene3D" id="2.60.120.200">
    <property type="match status" value="1"/>
</dbReference>
<evidence type="ECO:0000313" key="2">
    <source>
        <dbReference type="EMBL" id="KGL72812.1"/>
    </source>
</evidence>
<evidence type="ECO:0000259" key="1">
    <source>
        <dbReference type="PROSITE" id="PS50060"/>
    </source>
</evidence>
<dbReference type="InterPro" id="IPR013320">
    <property type="entry name" value="ConA-like_dom_sf"/>
</dbReference>
<evidence type="ECO:0000313" key="3">
    <source>
        <dbReference type="Proteomes" id="UP000053641"/>
    </source>
</evidence>